<dbReference type="PROSITE" id="PS00858">
    <property type="entry name" value="PREPHENATE_DEHYDR_2"/>
    <property type="match status" value="1"/>
</dbReference>
<dbReference type="CDD" id="cd13631">
    <property type="entry name" value="PBP2_Ct-PDT_like"/>
    <property type="match status" value="1"/>
</dbReference>
<organism evidence="6 7">
    <name type="scientific">Alginatibacterium sediminis</name>
    <dbReference type="NCBI Taxonomy" id="2164068"/>
    <lineage>
        <taxon>Bacteria</taxon>
        <taxon>Pseudomonadati</taxon>
        <taxon>Pseudomonadota</taxon>
        <taxon>Gammaproteobacteria</taxon>
        <taxon>Alteromonadales</taxon>
        <taxon>Alteromonadaceae</taxon>
        <taxon>Alginatibacterium</taxon>
    </lineage>
</organism>
<dbReference type="GO" id="GO:0004664">
    <property type="term" value="F:prephenate dehydratase activity"/>
    <property type="evidence" value="ECO:0007669"/>
    <property type="project" value="InterPro"/>
</dbReference>
<dbReference type="InterPro" id="IPR013785">
    <property type="entry name" value="Aldolase_TIM"/>
</dbReference>
<feature type="domain" description="Prephenate dehydratase" evidence="4">
    <location>
        <begin position="103"/>
        <end position="283"/>
    </location>
</feature>
<dbReference type="InterPro" id="IPR001086">
    <property type="entry name" value="Preph_deHydtase"/>
</dbReference>
<dbReference type="Pfam" id="PF00800">
    <property type="entry name" value="PDT"/>
    <property type="match status" value="1"/>
</dbReference>
<dbReference type="Gene3D" id="3.40.190.10">
    <property type="entry name" value="Periplasmic binding protein-like II"/>
    <property type="match status" value="2"/>
</dbReference>
<dbReference type="PANTHER" id="PTHR43018:SF1">
    <property type="entry name" value="PROTEIN AROA(G)"/>
    <property type="match status" value="1"/>
</dbReference>
<dbReference type="GO" id="GO:0009094">
    <property type="term" value="P:L-phenylalanine biosynthetic process"/>
    <property type="evidence" value="ECO:0007669"/>
    <property type="project" value="UniProtKB-UniPathway"/>
</dbReference>
<dbReference type="PROSITE" id="PS51671">
    <property type="entry name" value="ACT"/>
    <property type="match status" value="1"/>
</dbReference>
<dbReference type="InterPro" id="IPR036263">
    <property type="entry name" value="Chorismate_II_sf"/>
</dbReference>
<feature type="domain" description="ACT" evidence="5">
    <location>
        <begin position="297"/>
        <end position="374"/>
    </location>
</feature>
<gene>
    <name evidence="6" type="ORF">DBZ36_09485</name>
</gene>
<dbReference type="GO" id="GO:0016740">
    <property type="term" value="F:transferase activity"/>
    <property type="evidence" value="ECO:0007669"/>
    <property type="project" value="UniProtKB-KW"/>
</dbReference>
<dbReference type="GO" id="GO:0005737">
    <property type="term" value="C:cytoplasm"/>
    <property type="evidence" value="ECO:0007669"/>
    <property type="project" value="InterPro"/>
</dbReference>
<protein>
    <recommendedName>
        <fullName evidence="1">chorismate mutase</fullName>
        <ecNumber evidence="1">5.4.99.5</ecNumber>
    </recommendedName>
</protein>
<evidence type="ECO:0000313" key="7">
    <source>
        <dbReference type="Proteomes" id="UP000286482"/>
    </source>
</evidence>
<dbReference type="Pfam" id="PF01817">
    <property type="entry name" value="CM_2"/>
    <property type="match status" value="1"/>
</dbReference>
<evidence type="ECO:0000313" key="6">
    <source>
        <dbReference type="EMBL" id="RKF18628.1"/>
    </source>
</evidence>
<dbReference type="Gene3D" id="3.20.20.70">
    <property type="entry name" value="Aldolase class I"/>
    <property type="match status" value="1"/>
</dbReference>
<dbReference type="SMART" id="SM00830">
    <property type="entry name" value="CM_2"/>
    <property type="match status" value="1"/>
</dbReference>
<dbReference type="InterPro" id="IPR002912">
    <property type="entry name" value="ACT_dom"/>
</dbReference>
<dbReference type="OrthoDB" id="9802281at2"/>
<dbReference type="InterPro" id="IPR052899">
    <property type="entry name" value="Class-I_DAHP_synthase"/>
</dbReference>
<dbReference type="EMBL" id="RAQO01000005">
    <property type="protein sequence ID" value="RKF18628.1"/>
    <property type="molecule type" value="Genomic_DNA"/>
</dbReference>
<accession>A0A420ED81</accession>
<keyword evidence="2" id="KW-0808">Transferase</keyword>
<dbReference type="InterPro" id="IPR036979">
    <property type="entry name" value="CM_dom_sf"/>
</dbReference>
<evidence type="ECO:0000256" key="1">
    <source>
        <dbReference type="ARBA" id="ARBA00012404"/>
    </source>
</evidence>
<dbReference type="SUPFAM" id="SSF51569">
    <property type="entry name" value="Aldolase"/>
    <property type="match status" value="1"/>
</dbReference>
<dbReference type="PROSITE" id="PS51168">
    <property type="entry name" value="CHORISMATE_MUT_2"/>
    <property type="match status" value="1"/>
</dbReference>
<keyword evidence="6" id="KW-0413">Isomerase</keyword>
<dbReference type="InterPro" id="IPR006218">
    <property type="entry name" value="DAHP1/KDSA"/>
</dbReference>
<evidence type="ECO:0000259" key="5">
    <source>
        <dbReference type="PROSITE" id="PS51671"/>
    </source>
</evidence>
<dbReference type="GO" id="GO:0004106">
    <property type="term" value="F:chorismate mutase activity"/>
    <property type="evidence" value="ECO:0007669"/>
    <property type="project" value="UniProtKB-EC"/>
</dbReference>
<dbReference type="InterPro" id="IPR045865">
    <property type="entry name" value="ACT-like_dom_sf"/>
</dbReference>
<dbReference type="CDD" id="cd04905">
    <property type="entry name" value="ACT_CM-PDT"/>
    <property type="match status" value="1"/>
</dbReference>
<comment type="caution">
    <text evidence="6">The sequence shown here is derived from an EMBL/GenBank/DDBJ whole genome shotgun (WGS) entry which is preliminary data.</text>
</comment>
<dbReference type="EC" id="5.4.99.5" evidence="1"/>
<dbReference type="GO" id="GO:0046417">
    <property type="term" value="P:chorismate metabolic process"/>
    <property type="evidence" value="ECO:0007669"/>
    <property type="project" value="InterPro"/>
</dbReference>
<dbReference type="Pfam" id="PF00793">
    <property type="entry name" value="DAHP_synth_1"/>
    <property type="match status" value="1"/>
</dbReference>
<proteinExistence type="predicted"/>
<dbReference type="SUPFAM" id="SSF53850">
    <property type="entry name" value="Periplasmic binding protein-like II"/>
    <property type="match status" value="1"/>
</dbReference>
<dbReference type="SUPFAM" id="SSF55021">
    <property type="entry name" value="ACT-like"/>
    <property type="match status" value="1"/>
</dbReference>
<dbReference type="UniPathway" id="UPA00121">
    <property type="reaction ID" value="UER00345"/>
</dbReference>
<keyword evidence="7" id="KW-1185">Reference proteome</keyword>
<evidence type="ECO:0000259" key="3">
    <source>
        <dbReference type="PROSITE" id="PS51168"/>
    </source>
</evidence>
<evidence type="ECO:0000256" key="2">
    <source>
        <dbReference type="ARBA" id="ARBA00022679"/>
    </source>
</evidence>
<dbReference type="RefSeq" id="WP_120354707.1">
    <property type="nucleotide sequence ID" value="NZ_RAQO01000005.1"/>
</dbReference>
<dbReference type="InterPro" id="IPR010952">
    <property type="entry name" value="CM_P_1"/>
</dbReference>
<dbReference type="InterPro" id="IPR002701">
    <property type="entry name" value="CM_II_prokaryot"/>
</dbReference>
<dbReference type="Proteomes" id="UP000286482">
    <property type="component" value="Unassembled WGS sequence"/>
</dbReference>
<sequence>MPSLQDIRENITDLDQSMLEILSKRRLLSIEVARSKLKNPKAVRDQQREQELLLRLIAQGRELGLDAHYVTQLYHTIIEDSVLSQQAYLQGLSNPQDPEVSLKVAFLGTKGSYSNIATHRYFSRYQKQIVEIGCSGFQETVDTVEAGLAEYALLPIENTSSGSINEVYDVLQQTTLSIVGEITINIDHAVLVKAGTQLSELHTLYAHPQPYQQCSRYLRTLSGIKVEFVDSSSTAMQKVRNSKDAGVGALGSQTGGEMYQLDSLANGIANQQQNQTRFIIVGRKPVEVAEQVPARTTFILSTAQKAGSLVEALQVLREHNINMSKLESRPVQGNPWEEMFYVDVSANVNSAPMQSALAALSRLTRYIKVLGCYPSENVDPTQVPFDALVQVQENEHSLIHEPSESYSLSSRQHKPENSVVRVGQVEFGKGHFVSIAGPAAVESKEQLEACARHIKESGAAILHSSCFHNSHSPYGFQGMGNEGLSLLKHFGQKYHLPTATEVQFLEQVQNLGSQVDILHVRGEQMQNFNLLKELGLSTRPVILERSQMASIEEWLYAADYILAQGNQQVILCESGIRTFEGQGKATLDLGAVALLKERTHLPVIINPIEAIDDLTQLPALCKAAKAIGADGVLLLSHPRPTEAKIQPSKSLDFDAFSQLLSGLYK</sequence>
<name>A0A420ED81_9ALTE</name>
<dbReference type="Gene3D" id="3.30.70.260">
    <property type="match status" value="1"/>
</dbReference>
<dbReference type="SUPFAM" id="SSF48600">
    <property type="entry name" value="Chorismate mutase II"/>
    <property type="match status" value="1"/>
</dbReference>
<dbReference type="AlphaFoldDB" id="A0A420ED81"/>
<reference evidence="6 7" key="1">
    <citation type="submission" date="2018-09" db="EMBL/GenBank/DDBJ databases">
        <authorList>
            <person name="Wang Z."/>
        </authorList>
    </citation>
    <scope>NUCLEOTIDE SEQUENCE [LARGE SCALE GENOMIC DNA]</scope>
    <source>
        <strain evidence="6 7">ALS 81</strain>
    </source>
</reference>
<evidence type="ECO:0000259" key="4">
    <source>
        <dbReference type="PROSITE" id="PS51171"/>
    </source>
</evidence>
<dbReference type="InterPro" id="IPR018528">
    <property type="entry name" value="Preph_deHydtase_CS"/>
</dbReference>
<dbReference type="NCBIfam" id="TIGR01797">
    <property type="entry name" value="CM_P_1"/>
    <property type="match status" value="1"/>
</dbReference>
<dbReference type="Gene3D" id="1.20.59.10">
    <property type="entry name" value="Chorismate mutase"/>
    <property type="match status" value="1"/>
</dbReference>
<dbReference type="PROSITE" id="PS00857">
    <property type="entry name" value="PREPHENATE_DEHYDR_1"/>
    <property type="match status" value="1"/>
</dbReference>
<feature type="domain" description="Chorismate mutase" evidence="3">
    <location>
        <begin position="1"/>
        <end position="89"/>
    </location>
</feature>
<dbReference type="PANTHER" id="PTHR43018">
    <property type="entry name" value="PHOSPHO-2-DEHYDRO-3-DEOXYHEPTONATE ALDOLASE"/>
    <property type="match status" value="1"/>
</dbReference>
<dbReference type="PROSITE" id="PS51171">
    <property type="entry name" value="PREPHENATE_DEHYDR_3"/>
    <property type="match status" value="1"/>
</dbReference>